<dbReference type="GO" id="GO:0016874">
    <property type="term" value="F:ligase activity"/>
    <property type="evidence" value="ECO:0007669"/>
    <property type="project" value="UniProtKB-KW"/>
</dbReference>
<feature type="transmembrane region" description="Helical" evidence="5">
    <location>
        <begin position="288"/>
        <end position="306"/>
    </location>
</feature>
<feature type="transmembrane region" description="Helical" evidence="5">
    <location>
        <begin position="318"/>
        <end position="338"/>
    </location>
</feature>
<keyword evidence="3 5" id="KW-1133">Transmembrane helix</keyword>
<organism evidence="7 8">
    <name type="scientific">Enhydrobacter aerosaccus</name>
    <dbReference type="NCBI Taxonomy" id="225324"/>
    <lineage>
        <taxon>Bacteria</taxon>
        <taxon>Pseudomonadati</taxon>
        <taxon>Pseudomonadota</taxon>
        <taxon>Alphaproteobacteria</taxon>
        <taxon>Hyphomicrobiales</taxon>
        <taxon>Enhydrobacter</taxon>
    </lineage>
</organism>
<feature type="transmembrane region" description="Helical" evidence="5">
    <location>
        <begin position="51"/>
        <end position="71"/>
    </location>
</feature>
<feature type="domain" description="O-antigen ligase-related" evidence="6">
    <location>
        <begin position="273"/>
        <end position="414"/>
    </location>
</feature>
<reference evidence="8" key="1">
    <citation type="submission" date="2017-02" db="EMBL/GenBank/DDBJ databases">
        <authorList>
            <person name="Varghese N."/>
            <person name="Submissions S."/>
        </authorList>
    </citation>
    <scope>NUCLEOTIDE SEQUENCE [LARGE SCALE GENOMIC DNA]</scope>
    <source>
        <strain evidence="8">ATCC 27094</strain>
    </source>
</reference>
<dbReference type="OrthoDB" id="4391260at2"/>
<evidence type="ECO:0000256" key="1">
    <source>
        <dbReference type="ARBA" id="ARBA00004141"/>
    </source>
</evidence>
<comment type="subcellular location">
    <subcellularLocation>
        <location evidence="1">Membrane</location>
        <topology evidence="1">Multi-pass membrane protein</topology>
    </subcellularLocation>
</comment>
<feature type="transmembrane region" description="Helical" evidence="5">
    <location>
        <begin position="437"/>
        <end position="455"/>
    </location>
</feature>
<evidence type="ECO:0000256" key="4">
    <source>
        <dbReference type="ARBA" id="ARBA00023136"/>
    </source>
</evidence>
<dbReference type="InterPro" id="IPR007016">
    <property type="entry name" value="O-antigen_ligase-rel_domated"/>
</dbReference>
<dbReference type="PANTHER" id="PTHR37422:SF23">
    <property type="entry name" value="TEICHURONIC ACID BIOSYNTHESIS PROTEIN TUAE"/>
    <property type="match status" value="1"/>
</dbReference>
<feature type="transmembrane region" description="Helical" evidence="5">
    <location>
        <begin position="406"/>
        <end position="425"/>
    </location>
</feature>
<dbReference type="EMBL" id="FUWJ01000014">
    <property type="protein sequence ID" value="SKA37169.1"/>
    <property type="molecule type" value="Genomic_DNA"/>
</dbReference>
<evidence type="ECO:0000256" key="3">
    <source>
        <dbReference type="ARBA" id="ARBA00022989"/>
    </source>
</evidence>
<proteinExistence type="predicted"/>
<keyword evidence="7" id="KW-0436">Ligase</keyword>
<evidence type="ECO:0000256" key="2">
    <source>
        <dbReference type="ARBA" id="ARBA00022692"/>
    </source>
</evidence>
<gene>
    <name evidence="7" type="ORF">SAMN02745126_05900</name>
</gene>
<feature type="transmembrane region" description="Helical" evidence="5">
    <location>
        <begin position="218"/>
        <end position="239"/>
    </location>
</feature>
<feature type="transmembrane region" description="Helical" evidence="5">
    <location>
        <begin position="20"/>
        <end position="39"/>
    </location>
</feature>
<evidence type="ECO:0000256" key="5">
    <source>
        <dbReference type="SAM" id="Phobius"/>
    </source>
</evidence>
<dbReference type="Pfam" id="PF04932">
    <property type="entry name" value="Wzy_C"/>
    <property type="match status" value="1"/>
</dbReference>
<dbReference type="STRING" id="225324.SAMN02745126_05900"/>
<name>A0A1T4TA96_9HYPH</name>
<dbReference type="GO" id="GO:0016020">
    <property type="term" value="C:membrane"/>
    <property type="evidence" value="ECO:0007669"/>
    <property type="project" value="UniProtKB-SubCell"/>
</dbReference>
<accession>A0A1T4TA96</accession>
<sequence length="495" mass="53293">MSESRRLRSRRRPRRHPLDLLGWLVDGSVIGLFLFLLLVSPLPMGGNRDWAWAPMTIVVGALAVAGAFGLGTRRGIDVQPGEARPLALLALCFMLMLGIGALQMSTLAPKTASAAFYARAAAILGSAHAPVPTLAIDASLDVMLKCMACGLIFAFARACCVDRRTARLLLVALLVSALLVSIYAFLGTANHSCFVGNYLKKEGDYSSEYDYCLMSGTFVNSNSFACFLGMALVAAIALISRNQRSRRRYGEYLDENAQPLEWLTLPRLAMAALALIYAGGLLLSGSRAGFAATLAGLAVLAVFLLHGRLRSRRQMGRLVLASTAVGGLILVLAGSAFVQKMSRLPESGNINRVIIWETTLKAIQESPWLGWGLGSFADIYSVLQPAQIPQPNDKAHSTPLETILELGIPGGVIAIASVLLPWWIVGQAAWRRRRHRYLPAAAFAASAVAILHSTIDFSLQMPAIGFFVSALLGMGWAQAFAPSEPEPRPFTERDG</sequence>
<keyword evidence="8" id="KW-1185">Reference proteome</keyword>
<keyword evidence="2 5" id="KW-0812">Transmembrane</keyword>
<protein>
    <submittedName>
        <fullName evidence="7">O-antigen ligase like membrane protein</fullName>
    </submittedName>
</protein>
<dbReference type="AlphaFoldDB" id="A0A1T4TA96"/>
<feature type="transmembrane region" description="Helical" evidence="5">
    <location>
        <begin position="168"/>
        <end position="186"/>
    </location>
</feature>
<feature type="transmembrane region" description="Helical" evidence="5">
    <location>
        <begin position="142"/>
        <end position="161"/>
    </location>
</feature>
<dbReference type="InterPro" id="IPR051533">
    <property type="entry name" value="WaaL-like"/>
</dbReference>
<evidence type="ECO:0000259" key="6">
    <source>
        <dbReference type="Pfam" id="PF04932"/>
    </source>
</evidence>
<feature type="transmembrane region" description="Helical" evidence="5">
    <location>
        <begin position="83"/>
        <end position="102"/>
    </location>
</feature>
<evidence type="ECO:0000313" key="7">
    <source>
        <dbReference type="EMBL" id="SKA37169.1"/>
    </source>
</evidence>
<dbReference type="Proteomes" id="UP000190092">
    <property type="component" value="Unassembled WGS sequence"/>
</dbReference>
<dbReference type="PANTHER" id="PTHR37422">
    <property type="entry name" value="TEICHURONIC ACID BIOSYNTHESIS PROTEIN TUAE"/>
    <property type="match status" value="1"/>
</dbReference>
<feature type="transmembrane region" description="Helical" evidence="5">
    <location>
        <begin position="260"/>
        <end position="282"/>
    </location>
</feature>
<evidence type="ECO:0000313" key="8">
    <source>
        <dbReference type="Proteomes" id="UP000190092"/>
    </source>
</evidence>
<keyword evidence="4 5" id="KW-0472">Membrane</keyword>